<dbReference type="InterPro" id="IPR016193">
    <property type="entry name" value="Cytidine_deaminase-like"/>
</dbReference>
<comment type="catalytic activity">
    <reaction evidence="5 6">
        <text>adenosine(34) in tRNA + H2O + H(+) = inosine(34) in tRNA + NH4(+)</text>
        <dbReference type="Rhea" id="RHEA:43168"/>
        <dbReference type="Rhea" id="RHEA-COMP:10373"/>
        <dbReference type="Rhea" id="RHEA-COMP:10374"/>
        <dbReference type="ChEBI" id="CHEBI:15377"/>
        <dbReference type="ChEBI" id="CHEBI:15378"/>
        <dbReference type="ChEBI" id="CHEBI:28938"/>
        <dbReference type="ChEBI" id="CHEBI:74411"/>
        <dbReference type="ChEBI" id="CHEBI:82852"/>
        <dbReference type="EC" id="3.5.4.33"/>
    </reaction>
</comment>
<name>A0ABV8QSZ9_9BACT</name>
<gene>
    <name evidence="6" type="primary">tadA</name>
    <name evidence="8" type="ORF">ACFOWM_10635</name>
</gene>
<dbReference type="Gene3D" id="3.40.140.10">
    <property type="entry name" value="Cytidine Deaminase, domain 2"/>
    <property type="match status" value="1"/>
</dbReference>
<reference evidence="9" key="1">
    <citation type="journal article" date="2019" name="Int. J. Syst. Evol. Microbiol.">
        <title>The Global Catalogue of Microorganisms (GCM) 10K type strain sequencing project: providing services to taxonomists for standard genome sequencing and annotation.</title>
        <authorList>
            <consortium name="The Broad Institute Genomics Platform"/>
            <consortium name="The Broad Institute Genome Sequencing Center for Infectious Disease"/>
            <person name="Wu L."/>
            <person name="Ma J."/>
        </authorList>
    </citation>
    <scope>NUCLEOTIDE SEQUENCE [LARGE SCALE GENOMIC DNA]</scope>
    <source>
        <strain evidence="9">CECT 8289</strain>
    </source>
</reference>
<sequence>MTDEQYMRLAIREAEIAFEKDEVPIGAILVLNNTIIARSHNQVELLNDSTAHAEILSLTTAFNALGSKYLPDATLYVTVEPCLMCSGALYWSKIGKLVFGAPDEKNSYRKYTGDVNPFHPKTIVIGGVLQDECALLMKTFFKNKR</sequence>
<protein>
    <recommendedName>
        <fullName evidence="6">tRNA-specific adenosine deaminase</fullName>
        <ecNumber evidence="6">3.5.4.33</ecNumber>
    </recommendedName>
</protein>
<feature type="binding site" evidence="6">
    <location>
        <position position="52"/>
    </location>
    <ligand>
        <name>Zn(2+)</name>
        <dbReference type="ChEBI" id="CHEBI:29105"/>
        <note>catalytic</note>
    </ligand>
</feature>
<comment type="subunit">
    <text evidence="6">Homodimer.</text>
</comment>
<evidence type="ECO:0000256" key="4">
    <source>
        <dbReference type="ARBA" id="ARBA00022833"/>
    </source>
</evidence>
<organism evidence="8 9">
    <name type="scientific">Ferruginibacter yonginensis</name>
    <dbReference type="NCBI Taxonomy" id="1310416"/>
    <lineage>
        <taxon>Bacteria</taxon>
        <taxon>Pseudomonadati</taxon>
        <taxon>Bacteroidota</taxon>
        <taxon>Chitinophagia</taxon>
        <taxon>Chitinophagales</taxon>
        <taxon>Chitinophagaceae</taxon>
        <taxon>Ferruginibacter</taxon>
    </lineage>
</organism>
<keyword evidence="1 6" id="KW-0819">tRNA processing</keyword>
<evidence type="ECO:0000256" key="3">
    <source>
        <dbReference type="ARBA" id="ARBA00022801"/>
    </source>
</evidence>
<keyword evidence="4 6" id="KW-0862">Zinc</keyword>
<feature type="binding site" evidence="6">
    <location>
        <position position="82"/>
    </location>
    <ligand>
        <name>Zn(2+)</name>
        <dbReference type="ChEBI" id="CHEBI:29105"/>
        <note>catalytic</note>
    </ligand>
</feature>
<proteinExistence type="inferred from homology"/>
<evidence type="ECO:0000313" key="9">
    <source>
        <dbReference type="Proteomes" id="UP001595907"/>
    </source>
</evidence>
<evidence type="ECO:0000313" key="8">
    <source>
        <dbReference type="EMBL" id="MFC4263337.1"/>
    </source>
</evidence>
<evidence type="ECO:0000256" key="2">
    <source>
        <dbReference type="ARBA" id="ARBA00022723"/>
    </source>
</evidence>
<dbReference type="RefSeq" id="WP_379709754.1">
    <property type="nucleotide sequence ID" value="NZ_JBHSCZ010000002.1"/>
</dbReference>
<dbReference type="PANTHER" id="PTHR11079:SF202">
    <property type="entry name" value="TRNA-SPECIFIC ADENOSINE DEAMINASE"/>
    <property type="match status" value="1"/>
</dbReference>
<feature type="binding site" evidence="6">
    <location>
        <position position="85"/>
    </location>
    <ligand>
        <name>Zn(2+)</name>
        <dbReference type="ChEBI" id="CHEBI:29105"/>
        <note>catalytic</note>
    </ligand>
</feature>
<dbReference type="CDD" id="cd01285">
    <property type="entry name" value="nucleoside_deaminase"/>
    <property type="match status" value="1"/>
</dbReference>
<evidence type="ECO:0000259" key="7">
    <source>
        <dbReference type="PROSITE" id="PS51747"/>
    </source>
</evidence>
<keyword evidence="9" id="KW-1185">Reference proteome</keyword>
<dbReference type="GO" id="GO:0052717">
    <property type="term" value="F:tRNA-specific adenosine-34 deaminase activity"/>
    <property type="evidence" value="ECO:0007669"/>
    <property type="project" value="UniProtKB-EC"/>
</dbReference>
<dbReference type="InterPro" id="IPR002125">
    <property type="entry name" value="CMP_dCMP_dom"/>
</dbReference>
<dbReference type="HAMAP" id="MF_00972">
    <property type="entry name" value="tRNA_aden_deaminase"/>
    <property type="match status" value="1"/>
</dbReference>
<comment type="similarity">
    <text evidence="6">Belongs to the cytidine and deoxycytidylate deaminase family.</text>
</comment>
<evidence type="ECO:0000256" key="6">
    <source>
        <dbReference type="HAMAP-Rule" id="MF_00972"/>
    </source>
</evidence>
<comment type="cofactor">
    <cofactor evidence="6">
        <name>Zn(2+)</name>
        <dbReference type="ChEBI" id="CHEBI:29105"/>
    </cofactor>
    <text evidence="6">Binds 1 zinc ion per subunit.</text>
</comment>
<dbReference type="SUPFAM" id="SSF53927">
    <property type="entry name" value="Cytidine deaminase-like"/>
    <property type="match status" value="1"/>
</dbReference>
<dbReference type="EC" id="3.5.4.33" evidence="6"/>
<dbReference type="InterPro" id="IPR058535">
    <property type="entry name" value="MafB19-deam"/>
</dbReference>
<evidence type="ECO:0000256" key="5">
    <source>
        <dbReference type="ARBA" id="ARBA00048045"/>
    </source>
</evidence>
<dbReference type="PANTHER" id="PTHR11079">
    <property type="entry name" value="CYTOSINE DEAMINASE FAMILY MEMBER"/>
    <property type="match status" value="1"/>
</dbReference>
<dbReference type="EMBL" id="JBHSCZ010000002">
    <property type="protein sequence ID" value="MFC4263337.1"/>
    <property type="molecule type" value="Genomic_DNA"/>
</dbReference>
<dbReference type="Proteomes" id="UP001595907">
    <property type="component" value="Unassembled WGS sequence"/>
</dbReference>
<feature type="domain" description="CMP/dCMP-type deaminase" evidence="7">
    <location>
        <begin position="1"/>
        <end position="111"/>
    </location>
</feature>
<keyword evidence="3 6" id="KW-0378">Hydrolase</keyword>
<feature type="active site" description="Proton donor" evidence="6">
    <location>
        <position position="54"/>
    </location>
</feature>
<keyword evidence="2 6" id="KW-0479">Metal-binding</keyword>
<accession>A0ABV8QSZ9</accession>
<dbReference type="PROSITE" id="PS51747">
    <property type="entry name" value="CYT_DCMP_DEAMINASES_2"/>
    <property type="match status" value="1"/>
</dbReference>
<dbReference type="Pfam" id="PF14437">
    <property type="entry name" value="MafB19-deam"/>
    <property type="match status" value="1"/>
</dbReference>
<comment type="caution">
    <text evidence="8">The sequence shown here is derived from an EMBL/GenBank/DDBJ whole genome shotgun (WGS) entry which is preliminary data.</text>
</comment>
<dbReference type="InterPro" id="IPR028883">
    <property type="entry name" value="tRNA_aden_deaminase"/>
</dbReference>
<evidence type="ECO:0000256" key="1">
    <source>
        <dbReference type="ARBA" id="ARBA00022694"/>
    </source>
</evidence>
<comment type="function">
    <text evidence="6">Catalyzes the deamination of adenosine to inosine at the wobble position 34 of tRNA(Arg2).</text>
</comment>